<feature type="binding site" evidence="8">
    <location>
        <position position="198"/>
    </location>
    <ligand>
        <name>substrate</name>
    </ligand>
</feature>
<comment type="catalytic activity">
    <reaction evidence="7 8">
        <text>(2S,6S)-2,6-diaminopimelate = meso-2,6-diaminopimelate</text>
        <dbReference type="Rhea" id="RHEA:15393"/>
        <dbReference type="ChEBI" id="CHEBI:57609"/>
        <dbReference type="ChEBI" id="CHEBI:57791"/>
        <dbReference type="EC" id="5.1.1.7"/>
    </reaction>
</comment>
<comment type="similarity">
    <text evidence="2 8">Belongs to the diaminopimelate epimerase family.</text>
</comment>
<evidence type="ECO:0000256" key="5">
    <source>
        <dbReference type="ARBA" id="ARBA00023154"/>
    </source>
</evidence>
<keyword evidence="5 8" id="KW-0457">Lysine biosynthesis</keyword>
<dbReference type="Gene3D" id="3.10.310.10">
    <property type="entry name" value="Diaminopimelate Epimerase, Chain A, domain 1"/>
    <property type="match status" value="2"/>
</dbReference>
<feature type="active site" evidence="9">
    <location>
        <position position="76"/>
    </location>
</feature>
<dbReference type="PROSITE" id="PS01326">
    <property type="entry name" value="DAP_EPIMERASE"/>
    <property type="match status" value="1"/>
</dbReference>
<keyword evidence="6 8" id="KW-0413">Isomerase</keyword>
<evidence type="ECO:0000256" key="9">
    <source>
        <dbReference type="PROSITE-ProRule" id="PRU10125"/>
    </source>
</evidence>
<feature type="site" description="Could be important to modulate the pK values of the two catalytic cysteine residues" evidence="8">
    <location>
        <position position="216"/>
    </location>
</feature>
<evidence type="ECO:0000256" key="3">
    <source>
        <dbReference type="ARBA" id="ARBA00013080"/>
    </source>
</evidence>
<proteinExistence type="inferred from homology"/>
<accession>A0A450RYX4</accession>
<organism evidence="10">
    <name type="scientific">Candidatus Kentrum sp. DK</name>
    <dbReference type="NCBI Taxonomy" id="2126562"/>
    <lineage>
        <taxon>Bacteria</taxon>
        <taxon>Pseudomonadati</taxon>
        <taxon>Pseudomonadota</taxon>
        <taxon>Gammaproteobacteria</taxon>
        <taxon>Candidatus Kentrum</taxon>
    </lineage>
</organism>
<dbReference type="InterPro" id="IPR001653">
    <property type="entry name" value="DAP_epimerase_DapF"/>
</dbReference>
<feature type="binding site" evidence="8">
    <location>
        <position position="14"/>
    </location>
    <ligand>
        <name>substrate</name>
    </ligand>
</feature>
<dbReference type="NCBIfam" id="TIGR00652">
    <property type="entry name" value="DapF"/>
    <property type="match status" value="1"/>
</dbReference>
<comment type="subcellular location">
    <subcellularLocation>
        <location evidence="8">Cytoplasm</location>
    </subcellularLocation>
</comment>
<dbReference type="GO" id="GO:0008837">
    <property type="term" value="F:diaminopimelate epimerase activity"/>
    <property type="evidence" value="ECO:0007669"/>
    <property type="project" value="UniProtKB-UniRule"/>
</dbReference>
<dbReference type="EMBL" id="CAADEY010000008">
    <property type="protein sequence ID" value="VFJ44503.1"/>
    <property type="molecule type" value="Genomic_DNA"/>
</dbReference>
<keyword evidence="4 8" id="KW-0028">Amino-acid biosynthesis</keyword>
<dbReference type="GO" id="GO:0005829">
    <property type="term" value="C:cytosol"/>
    <property type="evidence" value="ECO:0007669"/>
    <property type="project" value="TreeGrafter"/>
</dbReference>
<evidence type="ECO:0000256" key="7">
    <source>
        <dbReference type="ARBA" id="ARBA00051712"/>
    </source>
</evidence>
<evidence type="ECO:0000313" key="10">
    <source>
        <dbReference type="EMBL" id="VFJ44503.1"/>
    </source>
</evidence>
<protein>
    <recommendedName>
        <fullName evidence="3 8">Diaminopimelate epimerase</fullName>
        <shortName evidence="8">DAP epimerase</shortName>
        <ecNumber evidence="3 8">5.1.1.7</ecNumber>
    </recommendedName>
    <alternativeName>
        <fullName evidence="8">PLP-independent amino acid racemase</fullName>
    </alternativeName>
</protein>
<evidence type="ECO:0000256" key="4">
    <source>
        <dbReference type="ARBA" id="ARBA00022605"/>
    </source>
</evidence>
<feature type="active site" description="Proton donor" evidence="8">
    <location>
        <position position="76"/>
    </location>
</feature>
<comment type="function">
    <text evidence="8">Catalyzes the stereoinversion of LL-2,6-diaminopimelate (L,L-DAP) to meso-diaminopimelate (meso-DAP), a precursor of L-lysine and an essential component of the bacterial peptidoglycan.</text>
</comment>
<dbReference type="UniPathway" id="UPA00034">
    <property type="reaction ID" value="UER00025"/>
</dbReference>
<gene>
    <name evidence="8" type="primary">dapF</name>
    <name evidence="10" type="ORF">BECKDK2373C_GA0170839_100842</name>
</gene>
<dbReference type="PANTHER" id="PTHR31689:SF0">
    <property type="entry name" value="DIAMINOPIMELATE EPIMERASE"/>
    <property type="match status" value="1"/>
</dbReference>
<evidence type="ECO:0000256" key="6">
    <source>
        <dbReference type="ARBA" id="ARBA00023235"/>
    </source>
</evidence>
<comment type="pathway">
    <text evidence="1 8">Amino-acid biosynthesis; L-lysine biosynthesis via DAP pathway; DL-2,6-diaminopimelate from LL-2,6-diaminopimelate: step 1/1.</text>
</comment>
<feature type="binding site" evidence="8">
    <location>
        <begin position="216"/>
        <end position="217"/>
    </location>
    <ligand>
        <name>substrate</name>
    </ligand>
</feature>
<sequence>MNTVAFTKMHGLGNDYIYFDCVKKPALIPNPAETAIRLSHRNFSIGGDGIVLIRDHPDADFQMRMFNADGSESEMCGNAIRCVGKLVYEKGYTTANTFRIMTGAGILTLEVMVREGKVHSARVDMGEPILNGPDIPVAMEANPVRTSIPLAGGRRHHVTCVSMGNPHAVIFVDEITDEHVLRDGRELENHKLFPNRINVEFAKVLSRDTIKMRVWERGSGETMACGTGACATAVAAVLNDLTDRAVTILPRGSDYEDGELLIEWSEENNHVYMTGPATIAFTGQVEI</sequence>
<dbReference type="GO" id="GO:0009089">
    <property type="term" value="P:lysine biosynthetic process via diaminopimelate"/>
    <property type="evidence" value="ECO:0007669"/>
    <property type="project" value="UniProtKB-UniRule"/>
</dbReference>
<feature type="site" description="Important for dimerization" evidence="8">
    <location>
        <position position="281"/>
    </location>
</feature>
<keyword evidence="8" id="KW-0963">Cytoplasm</keyword>
<feature type="site" description="Could be important to modulate the pK values of the two catalytic cysteine residues" evidence="8">
    <location>
        <position position="167"/>
    </location>
</feature>
<dbReference type="InterPro" id="IPR018510">
    <property type="entry name" value="DAP_epimerase_AS"/>
</dbReference>
<dbReference type="AlphaFoldDB" id="A0A450RYX4"/>
<name>A0A450RYX4_9GAMM</name>
<evidence type="ECO:0000256" key="8">
    <source>
        <dbReference type="HAMAP-Rule" id="MF_00197"/>
    </source>
</evidence>
<feature type="binding site" evidence="8">
    <location>
        <begin position="77"/>
        <end position="78"/>
    </location>
    <ligand>
        <name>substrate</name>
    </ligand>
</feature>
<dbReference type="SUPFAM" id="SSF54506">
    <property type="entry name" value="Diaminopimelate epimerase-like"/>
    <property type="match status" value="2"/>
</dbReference>
<dbReference type="EC" id="5.1.1.7" evidence="3 8"/>
<comment type="caution">
    <text evidence="8">Lacks conserved residue(s) required for the propagation of feature annotation.</text>
</comment>
<dbReference type="PANTHER" id="PTHR31689">
    <property type="entry name" value="DIAMINOPIMELATE EPIMERASE, CHLOROPLASTIC"/>
    <property type="match status" value="1"/>
</dbReference>
<comment type="subunit">
    <text evidence="8">Homodimer.</text>
</comment>
<feature type="binding site" evidence="8">
    <location>
        <begin position="226"/>
        <end position="227"/>
    </location>
    <ligand>
        <name>substrate</name>
    </ligand>
</feature>
<evidence type="ECO:0000256" key="1">
    <source>
        <dbReference type="ARBA" id="ARBA00005196"/>
    </source>
</evidence>
<feature type="binding site" evidence="8">
    <location>
        <position position="67"/>
    </location>
    <ligand>
        <name>substrate</name>
    </ligand>
</feature>
<feature type="active site" description="Proton acceptor" evidence="8">
    <location>
        <position position="225"/>
    </location>
</feature>
<dbReference type="Pfam" id="PF01678">
    <property type="entry name" value="DAP_epimerase"/>
    <property type="match status" value="2"/>
</dbReference>
<evidence type="ECO:0000256" key="2">
    <source>
        <dbReference type="ARBA" id="ARBA00010219"/>
    </source>
</evidence>
<dbReference type="HAMAP" id="MF_00197">
    <property type="entry name" value="DAP_epimerase"/>
    <property type="match status" value="1"/>
</dbReference>
<feature type="binding site" evidence="8">
    <location>
        <position position="165"/>
    </location>
    <ligand>
        <name>substrate</name>
    </ligand>
</feature>
<reference evidence="10" key="1">
    <citation type="submission" date="2019-02" db="EMBL/GenBank/DDBJ databases">
        <authorList>
            <person name="Gruber-Vodicka R. H."/>
            <person name="Seah K. B. B."/>
        </authorList>
    </citation>
    <scope>NUCLEOTIDE SEQUENCE</scope>
    <source>
        <strain evidence="10">BECK_DK161</strain>
    </source>
</reference>